<evidence type="ECO:0000313" key="3">
    <source>
        <dbReference type="Proteomes" id="UP000737420"/>
    </source>
</evidence>
<sequence length="134" mass="14897">MITVSRPGRPKAVNPISGKDRNNRYELKRQAEGYRKVSFWMDASTLALFEALRAESGFSSRDNSEFLAALLLKAAAKPWLGRPFTLPAQDLLRPLPAMVNAPRRREGGIQPTSLPHSLIDKVTFAHAQKNRGGE</sequence>
<feature type="region of interest" description="Disordered" evidence="1">
    <location>
        <begin position="1"/>
        <end position="20"/>
    </location>
</feature>
<evidence type="ECO:0000256" key="1">
    <source>
        <dbReference type="SAM" id="MobiDB-lite"/>
    </source>
</evidence>
<dbReference type="EMBL" id="BPOP01000022">
    <property type="protein sequence ID" value="GJB92302.1"/>
    <property type="molecule type" value="Genomic_DNA"/>
</dbReference>
<accession>A0ABD0B809</accession>
<comment type="caution">
    <text evidence="2">The sequence shown here is derived from an EMBL/GenBank/DDBJ whole genome shotgun (WGS) entry which is preliminary data.</text>
</comment>
<dbReference type="AlphaFoldDB" id="A0ABD0B809"/>
<protein>
    <submittedName>
        <fullName evidence="2">Uncharacterized protein</fullName>
    </submittedName>
</protein>
<reference evidence="2 3" key="1">
    <citation type="submission" date="2021-07" db="EMBL/GenBank/DDBJ databases">
        <title>Draft genome sequence of carbapenem-resistant Aeromonas spp. in Japan.</title>
        <authorList>
            <person name="Maehana S."/>
            <person name="Suzuki M."/>
            <person name="Kitasato H."/>
        </authorList>
    </citation>
    <scope>NUCLEOTIDE SEQUENCE [LARGE SCALE GENOMIC DNA]</scope>
    <source>
        <strain evidence="2 3">KAM382</strain>
    </source>
</reference>
<proteinExistence type="predicted"/>
<dbReference type="Proteomes" id="UP000737420">
    <property type="component" value="Unassembled WGS sequence"/>
</dbReference>
<gene>
    <name evidence="2" type="ORF">KAM382_23630</name>
</gene>
<name>A0ABD0B809_AERCA</name>
<organism evidence="2 3">
    <name type="scientific">Aeromonas caviae</name>
    <name type="common">Aeromonas punctata</name>
    <dbReference type="NCBI Taxonomy" id="648"/>
    <lineage>
        <taxon>Bacteria</taxon>
        <taxon>Pseudomonadati</taxon>
        <taxon>Pseudomonadota</taxon>
        <taxon>Gammaproteobacteria</taxon>
        <taxon>Aeromonadales</taxon>
        <taxon>Aeromonadaceae</taxon>
        <taxon>Aeromonas</taxon>
    </lineage>
</organism>
<evidence type="ECO:0000313" key="2">
    <source>
        <dbReference type="EMBL" id="GJB92302.1"/>
    </source>
</evidence>